<protein>
    <recommendedName>
        <fullName evidence="2">YdbS-like PH domain-containing protein</fullName>
    </recommendedName>
</protein>
<keyword evidence="1" id="KW-0812">Transmembrane</keyword>
<keyword evidence="1" id="KW-0472">Membrane</keyword>
<evidence type="ECO:0000259" key="2">
    <source>
        <dbReference type="Pfam" id="PF03703"/>
    </source>
</evidence>
<dbReference type="Pfam" id="PF03703">
    <property type="entry name" value="bPH_2"/>
    <property type="match status" value="1"/>
</dbReference>
<gene>
    <name evidence="3" type="ORF">AC477_00315</name>
</gene>
<evidence type="ECO:0000313" key="3">
    <source>
        <dbReference type="EMBL" id="KON34579.1"/>
    </source>
</evidence>
<reference evidence="3 4" key="1">
    <citation type="submission" date="2015-06" db="EMBL/GenBank/DDBJ databases">
        <title>New insights into the roles of widespread benthic archaea in carbon and nitrogen cycling.</title>
        <authorList>
            <person name="Lazar C.S."/>
            <person name="Baker B.J."/>
            <person name="Seitz K.W."/>
            <person name="Hyde A.S."/>
            <person name="Dick G.J."/>
            <person name="Hinrichs K.-U."/>
            <person name="Teske A.P."/>
        </authorList>
    </citation>
    <scope>NUCLEOTIDE SEQUENCE [LARGE SCALE GENOMIC DNA]</scope>
    <source>
        <strain evidence="3">SG8-32-1</strain>
    </source>
</reference>
<dbReference type="InterPro" id="IPR005182">
    <property type="entry name" value="YdbS-like_PH"/>
</dbReference>
<sequence length="190" mass="21199">MSKLDNLLNEEEIVLWRGKPVKKAFILPGLASIPFGFIFLGFSIFWMWGAVSAGAPGFFTVFGLPFVLIGFGLTFGPSLWQLMRFRNTEYMITNKRIITQTGAIGLDTRFVDFEKIQEVYVKIGIIDRLFGTGSLYAMTAGFSGFLSSPGYRYGGFYGSRPSLAALKDPYKLQKLLQGAIEESKNSRNQS</sequence>
<dbReference type="EMBL" id="LFWU01000005">
    <property type="protein sequence ID" value="KON34579.1"/>
    <property type="molecule type" value="Genomic_DNA"/>
</dbReference>
<evidence type="ECO:0000313" key="4">
    <source>
        <dbReference type="Proteomes" id="UP000037237"/>
    </source>
</evidence>
<name>A0A0M0C1I1_9ARCH</name>
<evidence type="ECO:0000256" key="1">
    <source>
        <dbReference type="SAM" id="Phobius"/>
    </source>
</evidence>
<feature type="transmembrane region" description="Helical" evidence="1">
    <location>
        <begin position="25"/>
        <end position="48"/>
    </location>
</feature>
<dbReference type="AlphaFoldDB" id="A0A0M0C1I1"/>
<comment type="caution">
    <text evidence="3">The sequence shown here is derived from an EMBL/GenBank/DDBJ whole genome shotgun (WGS) entry which is preliminary data.</text>
</comment>
<feature type="domain" description="YdbS-like PH" evidence="2">
    <location>
        <begin position="86"/>
        <end position="144"/>
    </location>
</feature>
<keyword evidence="1" id="KW-1133">Transmembrane helix</keyword>
<dbReference type="Proteomes" id="UP000037237">
    <property type="component" value="Unassembled WGS sequence"/>
</dbReference>
<organism evidence="3 4">
    <name type="scientific">miscellaneous Crenarchaeota group-1 archaeon SG8-32-1</name>
    <dbReference type="NCBI Taxonomy" id="1685124"/>
    <lineage>
        <taxon>Archaea</taxon>
        <taxon>Candidatus Bathyarchaeota</taxon>
        <taxon>MCG-1</taxon>
    </lineage>
</organism>
<feature type="transmembrane region" description="Helical" evidence="1">
    <location>
        <begin position="54"/>
        <end position="76"/>
    </location>
</feature>
<proteinExistence type="predicted"/>
<accession>A0A0M0C1I1</accession>